<reference evidence="1" key="1">
    <citation type="journal article" date="2008" name="BMC Genomics">
        <title>A conifer genomics resource of 200,000 spruce (Picea spp.) ESTs and 6,464 high-quality, sequence-finished full-length cDNAs for Sitka spruce (Picea sitchensis).</title>
        <authorList>
            <person name="Ralph S.G."/>
            <person name="Chun H.J."/>
            <person name="Kolosova N."/>
            <person name="Cooper D."/>
            <person name="Oddy C."/>
            <person name="Ritland C.E."/>
            <person name="Kirkpatrick R."/>
            <person name="Moore R."/>
            <person name="Barber S."/>
            <person name="Holt R.A."/>
            <person name="Jones S.J."/>
            <person name="Marra M.A."/>
            <person name="Douglas C.J."/>
            <person name="Ritland K."/>
            <person name="Bohlmann J."/>
        </authorList>
    </citation>
    <scope>NUCLEOTIDE SEQUENCE</scope>
    <source>
        <tissue evidence="1">Green portion of the leader tissue</tissue>
    </source>
</reference>
<sequence>MQDGSSMQQDLRSCIFRFSHLQEAEYMRAEDLGNDSQAGPYQKQNWLECHKMFHVLGQMYIAFTDQLP</sequence>
<proteinExistence type="evidence at transcript level"/>
<organism evidence="1">
    <name type="scientific">Picea sitchensis</name>
    <name type="common">Sitka spruce</name>
    <name type="synonym">Pinus sitchensis</name>
    <dbReference type="NCBI Taxonomy" id="3332"/>
    <lineage>
        <taxon>Eukaryota</taxon>
        <taxon>Viridiplantae</taxon>
        <taxon>Streptophyta</taxon>
        <taxon>Embryophyta</taxon>
        <taxon>Tracheophyta</taxon>
        <taxon>Spermatophyta</taxon>
        <taxon>Pinopsida</taxon>
        <taxon>Pinidae</taxon>
        <taxon>Conifers I</taxon>
        <taxon>Pinales</taxon>
        <taxon>Pinaceae</taxon>
        <taxon>Picea</taxon>
    </lineage>
</organism>
<accession>A9NXE0</accession>
<dbReference type="AlphaFoldDB" id="A9NXE0"/>
<protein>
    <submittedName>
        <fullName evidence="1">Uncharacterized protein</fullName>
    </submittedName>
</protein>
<name>A9NXE0_PICSI</name>
<evidence type="ECO:0000313" key="1">
    <source>
        <dbReference type="EMBL" id="ABK25301.1"/>
    </source>
</evidence>
<dbReference type="EMBL" id="EF086009">
    <property type="protein sequence ID" value="ABK25301.1"/>
    <property type="molecule type" value="mRNA"/>
</dbReference>